<dbReference type="Proteomes" id="UP000287701">
    <property type="component" value="Chromosome"/>
</dbReference>
<dbReference type="OrthoDB" id="1267792at2"/>
<reference evidence="1 2" key="1">
    <citation type="submission" date="2019-01" db="EMBL/GenBank/DDBJ databases">
        <title>Whole Genome of Ornithobacterium rhinotracheale FARPER-174b.</title>
        <authorList>
            <person name="Tataje-Lavanda L.A."/>
            <person name="Montalvan A."/>
            <person name="Montesinos R."/>
            <person name="Zimic M."/>
            <person name="Fernandez-Sanchez M."/>
            <person name="Fernandez-Diaz M."/>
        </authorList>
    </citation>
    <scope>NUCLEOTIDE SEQUENCE [LARGE SCALE GENOMIC DNA]</scope>
    <source>
        <strain evidence="1 2">FARPER-174b</strain>
    </source>
</reference>
<dbReference type="AlphaFoldDB" id="A0A3R5Y2J8"/>
<protein>
    <submittedName>
        <fullName evidence="1">Uncharacterized protein</fullName>
    </submittedName>
</protein>
<dbReference type="RefSeq" id="WP_128500764.1">
    <property type="nucleotide sequence ID" value="NZ_CP035107.1"/>
</dbReference>
<proteinExistence type="predicted"/>
<sequence>MKRILYILLTLLSLLIILINFKFDKNQNVFRNHIPNQIFSQKVKDSVISISFENGIILHWNAVTHQFIKVEEYKKILNDNKKINLLIEGIKNNEDLNIDICSKKTRLKKGDIAFLFLLKNNKIEIFLCLKRQFDTIDECGIPCGLMDFLEQNRIDVSEKIHRCYKYKN</sequence>
<organism evidence="1 2">
    <name type="scientific">Ornithobacterium rhinotracheale</name>
    <dbReference type="NCBI Taxonomy" id="28251"/>
    <lineage>
        <taxon>Bacteria</taxon>
        <taxon>Pseudomonadati</taxon>
        <taxon>Bacteroidota</taxon>
        <taxon>Flavobacteriia</taxon>
        <taxon>Flavobacteriales</taxon>
        <taxon>Weeksellaceae</taxon>
        <taxon>Ornithobacterium</taxon>
    </lineage>
</organism>
<accession>A0A3R5Y2J8</accession>
<dbReference type="EMBL" id="CP035107">
    <property type="protein sequence ID" value="QAR30262.1"/>
    <property type="molecule type" value="Genomic_DNA"/>
</dbReference>
<gene>
    <name evidence="1" type="ORF">EQP59_02250</name>
</gene>
<name>A0A3R5Y2J8_ORNRH</name>
<evidence type="ECO:0000313" key="2">
    <source>
        <dbReference type="Proteomes" id="UP000287701"/>
    </source>
</evidence>
<evidence type="ECO:0000313" key="1">
    <source>
        <dbReference type="EMBL" id="QAR30262.1"/>
    </source>
</evidence>